<evidence type="ECO:0000256" key="2">
    <source>
        <dbReference type="SAM" id="Phobius"/>
    </source>
</evidence>
<organism evidence="3 4">
    <name type="scientific">Sphaerisporangium rufum</name>
    <dbReference type="NCBI Taxonomy" id="1381558"/>
    <lineage>
        <taxon>Bacteria</taxon>
        <taxon>Bacillati</taxon>
        <taxon>Actinomycetota</taxon>
        <taxon>Actinomycetes</taxon>
        <taxon>Streptosporangiales</taxon>
        <taxon>Streptosporangiaceae</taxon>
        <taxon>Sphaerisporangium</taxon>
    </lineage>
</organism>
<protein>
    <submittedName>
        <fullName evidence="3">Uncharacterized protein</fullName>
    </submittedName>
</protein>
<keyword evidence="2" id="KW-1133">Transmembrane helix</keyword>
<accession>A0A919R2G3</accession>
<feature type="region of interest" description="Disordered" evidence="1">
    <location>
        <begin position="1"/>
        <end position="56"/>
    </location>
</feature>
<keyword evidence="2" id="KW-0472">Membrane</keyword>
<name>A0A919R2G3_9ACTN</name>
<proteinExistence type="predicted"/>
<dbReference type="Proteomes" id="UP000655287">
    <property type="component" value="Unassembled WGS sequence"/>
</dbReference>
<keyword evidence="4" id="KW-1185">Reference proteome</keyword>
<dbReference type="EMBL" id="BOOU01000049">
    <property type="protein sequence ID" value="GII78489.1"/>
    <property type="molecule type" value="Genomic_DNA"/>
</dbReference>
<comment type="caution">
    <text evidence="3">The sequence shown here is derived from an EMBL/GenBank/DDBJ whole genome shotgun (WGS) entry which is preliminary data.</text>
</comment>
<evidence type="ECO:0000313" key="4">
    <source>
        <dbReference type="Proteomes" id="UP000655287"/>
    </source>
</evidence>
<evidence type="ECO:0000313" key="3">
    <source>
        <dbReference type="EMBL" id="GII78489.1"/>
    </source>
</evidence>
<feature type="transmembrane region" description="Helical" evidence="2">
    <location>
        <begin position="76"/>
        <end position="99"/>
    </location>
</feature>
<dbReference type="AlphaFoldDB" id="A0A919R2G3"/>
<evidence type="ECO:0000256" key="1">
    <source>
        <dbReference type="SAM" id="MobiDB-lite"/>
    </source>
</evidence>
<gene>
    <name evidence="3" type="ORF">Sru01_34710</name>
</gene>
<keyword evidence="2" id="KW-0812">Transmembrane</keyword>
<reference evidence="3" key="1">
    <citation type="submission" date="2021-01" db="EMBL/GenBank/DDBJ databases">
        <title>Whole genome shotgun sequence of Sphaerisporangium rufum NBRC 109079.</title>
        <authorList>
            <person name="Komaki H."/>
            <person name="Tamura T."/>
        </authorList>
    </citation>
    <scope>NUCLEOTIDE SEQUENCE</scope>
    <source>
        <strain evidence="3">NBRC 109079</strain>
    </source>
</reference>
<sequence length="103" mass="10520">MNLPCVNRPVNAGRRPGRPANPAAGVHGARADPAGYTFDLDEAENGKGTGDSHAGGDEAAARGVAMLALGMIMKTFGLVGTVALLLILLAGITVGTLVWRRRG</sequence>